<sequence length="149" mass="17005">MVWVQIVDNVSIGFARNYPPSELDGSYEANWMEVAETDPRVEEALNYRAPEPPQPKWDLFRQTLALDPGVKRVVTTNSLTMYHFNQITALLWQVGNNPGVLTEIGTQWHFIMEIEPLTEAERITINNGLAQCLMPFRLSGKNEFVLELA</sequence>
<evidence type="ECO:0000313" key="2">
    <source>
        <dbReference type="Proteomes" id="UP000757435"/>
    </source>
</evidence>
<dbReference type="Proteomes" id="UP000757435">
    <property type="component" value="Unassembled WGS sequence"/>
</dbReference>
<evidence type="ECO:0000313" key="1">
    <source>
        <dbReference type="EMBL" id="MBW4660940.1"/>
    </source>
</evidence>
<dbReference type="AlphaFoldDB" id="A0A951QE69"/>
<name>A0A951QE69_9CYAN</name>
<organism evidence="1 2">
    <name type="scientific">Drouetiella hepatica Uher 2000/2452</name>
    <dbReference type="NCBI Taxonomy" id="904376"/>
    <lineage>
        <taxon>Bacteria</taxon>
        <taxon>Bacillati</taxon>
        <taxon>Cyanobacteriota</taxon>
        <taxon>Cyanophyceae</taxon>
        <taxon>Oculatellales</taxon>
        <taxon>Oculatellaceae</taxon>
        <taxon>Drouetiella</taxon>
    </lineage>
</organism>
<gene>
    <name evidence="1" type="ORF">KME15_19875</name>
</gene>
<protein>
    <submittedName>
        <fullName evidence="1">Uncharacterized protein</fullName>
    </submittedName>
</protein>
<comment type="caution">
    <text evidence="1">The sequence shown here is derived from an EMBL/GenBank/DDBJ whole genome shotgun (WGS) entry which is preliminary data.</text>
</comment>
<proteinExistence type="predicted"/>
<reference evidence="1" key="1">
    <citation type="submission" date="2021-05" db="EMBL/GenBank/DDBJ databases">
        <authorList>
            <person name="Pietrasiak N."/>
            <person name="Ward R."/>
            <person name="Stajich J.E."/>
            <person name="Kurbessoian T."/>
        </authorList>
    </citation>
    <scope>NUCLEOTIDE SEQUENCE</scope>
    <source>
        <strain evidence="1">UHER 2000/2452</strain>
    </source>
</reference>
<dbReference type="EMBL" id="JAHHHD010000028">
    <property type="protein sequence ID" value="MBW4660940.1"/>
    <property type="molecule type" value="Genomic_DNA"/>
</dbReference>
<reference evidence="1" key="2">
    <citation type="journal article" date="2022" name="Microbiol. Resour. Announc.">
        <title>Metagenome Sequencing to Explore Phylogenomics of Terrestrial Cyanobacteria.</title>
        <authorList>
            <person name="Ward R.D."/>
            <person name="Stajich J.E."/>
            <person name="Johansen J.R."/>
            <person name="Huntemann M."/>
            <person name="Clum A."/>
            <person name="Foster B."/>
            <person name="Foster B."/>
            <person name="Roux S."/>
            <person name="Palaniappan K."/>
            <person name="Varghese N."/>
            <person name="Mukherjee S."/>
            <person name="Reddy T.B.K."/>
            <person name="Daum C."/>
            <person name="Copeland A."/>
            <person name="Chen I.A."/>
            <person name="Ivanova N.N."/>
            <person name="Kyrpides N.C."/>
            <person name="Shapiro N."/>
            <person name="Eloe-Fadrosh E.A."/>
            <person name="Pietrasiak N."/>
        </authorList>
    </citation>
    <scope>NUCLEOTIDE SEQUENCE</scope>
    <source>
        <strain evidence="1">UHER 2000/2452</strain>
    </source>
</reference>
<accession>A0A951QE69</accession>